<feature type="compositionally biased region" description="Gly residues" evidence="1">
    <location>
        <begin position="126"/>
        <end position="135"/>
    </location>
</feature>
<feature type="region of interest" description="Disordered" evidence="1">
    <location>
        <begin position="1"/>
        <end position="65"/>
    </location>
</feature>
<dbReference type="AlphaFoldDB" id="A0AAE8SU27"/>
<reference evidence="2" key="1">
    <citation type="submission" date="2018-03" db="EMBL/GenBank/DDBJ databases">
        <authorList>
            <person name="Guldener U."/>
        </authorList>
    </citation>
    <scope>NUCLEOTIDE SEQUENCE</scope>
</reference>
<evidence type="ECO:0000313" key="3">
    <source>
        <dbReference type="Proteomes" id="UP001187682"/>
    </source>
</evidence>
<accession>A0AAE8SU27</accession>
<dbReference type="PANTHER" id="PTHR39474:SF1">
    <property type="entry name" value="FUNGAL SPECIFIC TRANSCRIPTION FACTOR"/>
    <property type="match status" value="1"/>
</dbReference>
<keyword evidence="3" id="KW-1185">Reference proteome</keyword>
<feature type="compositionally biased region" description="Pro residues" evidence="1">
    <location>
        <begin position="1"/>
        <end position="11"/>
    </location>
</feature>
<sequence>MSSTDPPPKPSPDTNSSSQDEALPTSTTAFASAPRPLPLPEPGQNQNGEGATTKLDVSGDGTTVKLDHLGPLVVNKDGTLSRIGNWVEMNDIERKNTLRILAKRNQLRLTDLRGEADSGAKAPSHVGGGQGGGSE</sequence>
<proteinExistence type="predicted"/>
<dbReference type="PANTHER" id="PTHR39474">
    <property type="entry name" value="UNNAMED PRODUCT"/>
    <property type="match status" value="1"/>
</dbReference>
<evidence type="ECO:0000313" key="2">
    <source>
        <dbReference type="EMBL" id="SPO00494.1"/>
    </source>
</evidence>
<protein>
    <submittedName>
        <fullName evidence="2">Uncharacterized protein</fullName>
    </submittedName>
</protein>
<name>A0AAE8SU27_9PEZI</name>
<evidence type="ECO:0000256" key="1">
    <source>
        <dbReference type="SAM" id="MobiDB-lite"/>
    </source>
</evidence>
<comment type="caution">
    <text evidence="2">The sequence shown here is derived from an EMBL/GenBank/DDBJ whole genome shotgun (WGS) entry which is preliminary data.</text>
</comment>
<dbReference type="EMBL" id="ONZQ02000004">
    <property type="protein sequence ID" value="SPO00494.1"/>
    <property type="molecule type" value="Genomic_DNA"/>
</dbReference>
<feature type="region of interest" description="Disordered" evidence="1">
    <location>
        <begin position="112"/>
        <end position="135"/>
    </location>
</feature>
<organism evidence="2 3">
    <name type="scientific">Cephalotrichum gorgonifer</name>
    <dbReference type="NCBI Taxonomy" id="2041049"/>
    <lineage>
        <taxon>Eukaryota</taxon>
        <taxon>Fungi</taxon>
        <taxon>Dikarya</taxon>
        <taxon>Ascomycota</taxon>
        <taxon>Pezizomycotina</taxon>
        <taxon>Sordariomycetes</taxon>
        <taxon>Hypocreomycetidae</taxon>
        <taxon>Microascales</taxon>
        <taxon>Microascaceae</taxon>
        <taxon>Cephalotrichum</taxon>
    </lineage>
</organism>
<gene>
    <name evidence="2" type="ORF">DNG_03242</name>
</gene>
<dbReference type="Proteomes" id="UP001187682">
    <property type="component" value="Unassembled WGS sequence"/>
</dbReference>